<dbReference type="PANTHER" id="PTHR43861:SF1">
    <property type="entry name" value="TRANS-ACONITATE 2-METHYLTRANSFERASE"/>
    <property type="match status" value="1"/>
</dbReference>
<feature type="domain" description="Methyltransferase" evidence="4">
    <location>
        <begin position="57"/>
        <end position="152"/>
    </location>
</feature>
<accession>A0A1E7KJM0</accession>
<dbReference type="GO" id="GO:0032259">
    <property type="term" value="P:methylation"/>
    <property type="evidence" value="ECO:0007669"/>
    <property type="project" value="UniProtKB-KW"/>
</dbReference>
<evidence type="ECO:0000313" key="5">
    <source>
        <dbReference type="EMBL" id="OEV04159.1"/>
    </source>
</evidence>
<dbReference type="PATRIC" id="fig|1075402.3.peg.4422"/>
<protein>
    <recommendedName>
        <fullName evidence="4">Methyltransferase domain-containing protein</fullName>
    </recommendedName>
</protein>
<evidence type="ECO:0000256" key="2">
    <source>
        <dbReference type="ARBA" id="ARBA00022679"/>
    </source>
</evidence>
<dbReference type="SUPFAM" id="SSF53335">
    <property type="entry name" value="S-adenosyl-L-methionine-dependent methyltransferases"/>
    <property type="match status" value="1"/>
</dbReference>
<evidence type="ECO:0000256" key="3">
    <source>
        <dbReference type="SAM" id="MobiDB-lite"/>
    </source>
</evidence>
<dbReference type="Proteomes" id="UP000176101">
    <property type="component" value="Unassembled WGS sequence"/>
</dbReference>
<sequence>MSTESTPDWYLDETAHAGPEHLDPDFVSGYDRKQGHPDATADLAALRAHGLGESSTVVDLAAGTGQFTLPAAREFGEVVAVDVSPAMLDALRSRLTAPDAERVRCVSAGFLSYAHQGPPADAVHTRNALHQLPDLWKVVALDRIAGMLRPGGVLRLHDLVFDCAPSDVDTVVNRWLDGAAHDRTRGYTRADYAAHLRTEFSTFRWLLEPMLDAAGFEITHTAFHASAFGSYTCVRRGD</sequence>
<dbReference type="AlphaFoldDB" id="A0A1E7KJM0"/>
<evidence type="ECO:0000259" key="4">
    <source>
        <dbReference type="Pfam" id="PF13649"/>
    </source>
</evidence>
<dbReference type="Gene3D" id="3.40.50.150">
    <property type="entry name" value="Vaccinia Virus protein VP39"/>
    <property type="match status" value="1"/>
</dbReference>
<dbReference type="OrthoDB" id="9797252at2"/>
<dbReference type="InterPro" id="IPR041698">
    <property type="entry name" value="Methyltransf_25"/>
</dbReference>
<evidence type="ECO:0000256" key="1">
    <source>
        <dbReference type="ARBA" id="ARBA00022603"/>
    </source>
</evidence>
<comment type="caution">
    <text evidence="5">The sequence shown here is derived from an EMBL/GenBank/DDBJ whole genome shotgun (WGS) entry which is preliminary data.</text>
</comment>
<feature type="region of interest" description="Disordered" evidence="3">
    <location>
        <begin position="14"/>
        <end position="34"/>
    </location>
</feature>
<keyword evidence="2" id="KW-0808">Transferase</keyword>
<gene>
    <name evidence="5" type="ORF">AN216_08075</name>
</gene>
<reference evidence="5 6" key="1">
    <citation type="journal article" date="2016" name="Front. Microbiol.">
        <title>Comparative Genomics Analysis of Streptomyces Species Reveals Their Adaptation to the Marine Environment and Their Diversity at the Genomic Level.</title>
        <authorList>
            <person name="Tian X."/>
            <person name="Zhang Z."/>
            <person name="Yang T."/>
            <person name="Chen M."/>
            <person name="Li J."/>
            <person name="Chen F."/>
            <person name="Yang J."/>
            <person name="Li W."/>
            <person name="Zhang B."/>
            <person name="Zhang Z."/>
            <person name="Wu J."/>
            <person name="Zhang C."/>
            <person name="Long L."/>
            <person name="Xiao J."/>
        </authorList>
    </citation>
    <scope>NUCLEOTIDE SEQUENCE [LARGE SCALE GENOMIC DNA]</scope>
    <source>
        <strain evidence="5 6">SCSIO 02100</strain>
    </source>
</reference>
<dbReference type="InterPro" id="IPR029063">
    <property type="entry name" value="SAM-dependent_MTases_sf"/>
</dbReference>
<dbReference type="STRING" id="1075402.AN216_08075"/>
<proteinExistence type="predicted"/>
<keyword evidence="1" id="KW-0489">Methyltransferase</keyword>
<name>A0A1E7KJM0_9ACTN</name>
<dbReference type="EMBL" id="LJGU01000114">
    <property type="protein sequence ID" value="OEV04159.1"/>
    <property type="molecule type" value="Genomic_DNA"/>
</dbReference>
<keyword evidence="6" id="KW-1185">Reference proteome</keyword>
<dbReference type="Pfam" id="PF13649">
    <property type="entry name" value="Methyltransf_25"/>
    <property type="match status" value="1"/>
</dbReference>
<evidence type="ECO:0000313" key="6">
    <source>
        <dbReference type="Proteomes" id="UP000176101"/>
    </source>
</evidence>
<dbReference type="GO" id="GO:0008168">
    <property type="term" value="F:methyltransferase activity"/>
    <property type="evidence" value="ECO:0007669"/>
    <property type="project" value="UniProtKB-KW"/>
</dbReference>
<dbReference type="PANTHER" id="PTHR43861">
    <property type="entry name" value="TRANS-ACONITATE 2-METHYLTRANSFERASE-RELATED"/>
    <property type="match status" value="1"/>
</dbReference>
<dbReference type="CDD" id="cd02440">
    <property type="entry name" value="AdoMet_MTases"/>
    <property type="match status" value="1"/>
</dbReference>
<dbReference type="GO" id="GO:0017000">
    <property type="term" value="P:antibiotic biosynthetic process"/>
    <property type="evidence" value="ECO:0007669"/>
    <property type="project" value="UniProtKB-ARBA"/>
</dbReference>
<organism evidence="5 6">
    <name type="scientific">Streptomyces oceani</name>
    <dbReference type="NCBI Taxonomy" id="1075402"/>
    <lineage>
        <taxon>Bacteria</taxon>
        <taxon>Bacillati</taxon>
        <taxon>Actinomycetota</taxon>
        <taxon>Actinomycetes</taxon>
        <taxon>Kitasatosporales</taxon>
        <taxon>Streptomycetaceae</taxon>
        <taxon>Streptomyces</taxon>
    </lineage>
</organism>
<dbReference type="RefSeq" id="WP_070195905.1">
    <property type="nucleotide sequence ID" value="NZ_LJGU01000114.1"/>
</dbReference>